<feature type="chain" id="PRO_5021205321" evidence="1">
    <location>
        <begin position="28"/>
        <end position="270"/>
    </location>
</feature>
<name>A0A4Y9EU88_9SPHN</name>
<evidence type="ECO:0000313" key="3">
    <source>
        <dbReference type="Proteomes" id="UP000297737"/>
    </source>
</evidence>
<dbReference type="OrthoDB" id="7406594at2"/>
<evidence type="ECO:0000313" key="2">
    <source>
        <dbReference type="EMBL" id="TFU06468.1"/>
    </source>
</evidence>
<organism evidence="2 3">
    <name type="scientific">Glacieibacterium arshaanense</name>
    <dbReference type="NCBI Taxonomy" id="2511025"/>
    <lineage>
        <taxon>Bacteria</taxon>
        <taxon>Pseudomonadati</taxon>
        <taxon>Pseudomonadota</taxon>
        <taxon>Alphaproteobacteria</taxon>
        <taxon>Sphingomonadales</taxon>
        <taxon>Sphingosinicellaceae</taxon>
        <taxon>Glacieibacterium</taxon>
    </lineage>
</organism>
<dbReference type="RefSeq" id="WP_135245192.1">
    <property type="nucleotide sequence ID" value="NZ_SIHO01000001.1"/>
</dbReference>
<reference evidence="2 3" key="1">
    <citation type="submission" date="2019-02" db="EMBL/GenBank/DDBJ databases">
        <title>Polymorphobacter sp. isolated from the lake at the Tibet of China.</title>
        <authorList>
            <person name="Li A."/>
        </authorList>
    </citation>
    <scope>NUCLEOTIDE SEQUENCE [LARGE SCALE GENOMIC DNA]</scope>
    <source>
        <strain evidence="2 3">DJ1R-1</strain>
    </source>
</reference>
<comment type="caution">
    <text evidence="2">The sequence shown here is derived from an EMBL/GenBank/DDBJ whole genome shotgun (WGS) entry which is preliminary data.</text>
</comment>
<accession>A0A4Y9EU88</accession>
<gene>
    <name evidence="2" type="ORF">EUV02_05665</name>
</gene>
<feature type="signal peptide" evidence="1">
    <location>
        <begin position="1"/>
        <end position="27"/>
    </location>
</feature>
<dbReference type="AlphaFoldDB" id="A0A4Y9EU88"/>
<dbReference type="EMBL" id="SIHO01000001">
    <property type="protein sequence ID" value="TFU06468.1"/>
    <property type="molecule type" value="Genomic_DNA"/>
</dbReference>
<keyword evidence="1" id="KW-0732">Signal</keyword>
<protein>
    <submittedName>
        <fullName evidence="2">Uncharacterized protein</fullName>
    </submittedName>
</protein>
<evidence type="ECO:0000256" key="1">
    <source>
        <dbReference type="SAM" id="SignalP"/>
    </source>
</evidence>
<keyword evidence="3" id="KW-1185">Reference proteome</keyword>
<dbReference type="Proteomes" id="UP000297737">
    <property type="component" value="Unassembled WGS sequence"/>
</dbReference>
<proteinExistence type="predicted"/>
<sequence length="270" mass="27987">MRRRPLAPALAPAILLAVALATTPVAAAPASFADLADLATTAPVIVRADIEKAEKLKPDEAGTAPAGLQRQLMSAHVTAALKAPSIVPQQLQYIWDGPTDARGKAVSFKGQPVLLFLRPAAGRPDQLQLVGARAQLPLTAEAEADTRALLAEIARGDVPVVTGIGSAFRVPGAVPGEAESQFFLTTQSGKPISLVLLTRPGQAQTLVVATGDVIDDAAKPVQPRTLLWYRLACFLPAQLPQAAASADHDAVAADYASVLKLLGPCLRSAG</sequence>